<dbReference type="InterPro" id="IPR024919">
    <property type="entry name" value="EcfT"/>
</dbReference>
<evidence type="ECO:0000256" key="3">
    <source>
        <dbReference type="ARBA" id="ARBA00014042"/>
    </source>
</evidence>
<evidence type="ECO:0000313" key="10">
    <source>
        <dbReference type="EMBL" id="MFC7442630.1"/>
    </source>
</evidence>
<sequence length="264" mass="30086">MTPIVIGQYVPTDSFLHRLDPRGKLVFVFVFMFLVFYANTWPSYLLLTLFVLAAVKMARISYSLFFHAVKPILFLVLLTSLLHLLTTKGGEVLLATPVFSIHEAGVMQAGLMSLRLFILMAIATLLTFTTSPIEITDALEQLLKPLTKVRVPVHELAMMMSIALRFIPTLWGETEKIKKAQMARGVDFESGHLLKRLMSYIPILIPLLISSFRRAEELAMAMEARGYRGGEGRSRWRELMFAPRDLWLIPASMMLWLALWLLEK</sequence>
<dbReference type="CDD" id="cd16914">
    <property type="entry name" value="EcfT"/>
    <property type="match status" value="1"/>
</dbReference>
<dbReference type="InterPro" id="IPR003339">
    <property type="entry name" value="ABC/ECF_trnsptr_transmembrane"/>
</dbReference>
<reference evidence="11" key="1">
    <citation type="journal article" date="2019" name="Int. J. Syst. Evol. Microbiol.">
        <title>The Global Catalogue of Microorganisms (GCM) 10K type strain sequencing project: providing services to taxonomists for standard genome sequencing and annotation.</title>
        <authorList>
            <consortium name="The Broad Institute Genomics Platform"/>
            <consortium name="The Broad Institute Genome Sequencing Center for Infectious Disease"/>
            <person name="Wu L."/>
            <person name="Ma J."/>
        </authorList>
    </citation>
    <scope>NUCLEOTIDE SEQUENCE [LARGE SCALE GENOMIC DNA]</scope>
    <source>
        <strain evidence="11">CGMCC 1.12942</strain>
    </source>
</reference>
<evidence type="ECO:0000256" key="9">
    <source>
        <dbReference type="HAMAP-Rule" id="MF_01461"/>
    </source>
</evidence>
<dbReference type="HAMAP" id="MF_01461">
    <property type="entry name" value="EcfT"/>
    <property type="match status" value="1"/>
</dbReference>
<proteinExistence type="inferred from homology"/>
<feature type="transmembrane region" description="Helical" evidence="9">
    <location>
        <begin position="25"/>
        <end position="52"/>
    </location>
</feature>
<name>A0ABW2RNI2_9BACL</name>
<comment type="similarity">
    <text evidence="2 9">Belongs to the energy-coupling factor EcfT family.</text>
</comment>
<evidence type="ECO:0000256" key="2">
    <source>
        <dbReference type="ARBA" id="ARBA00005660"/>
    </source>
</evidence>
<keyword evidence="8 9" id="KW-0472">Membrane</keyword>
<evidence type="ECO:0000256" key="6">
    <source>
        <dbReference type="ARBA" id="ARBA00022692"/>
    </source>
</evidence>
<keyword evidence="4 9" id="KW-0813">Transport</keyword>
<feature type="transmembrane region" description="Helical" evidence="9">
    <location>
        <begin position="116"/>
        <end position="133"/>
    </location>
</feature>
<dbReference type="Proteomes" id="UP001596500">
    <property type="component" value="Unassembled WGS sequence"/>
</dbReference>
<keyword evidence="11" id="KW-1185">Reference proteome</keyword>
<keyword evidence="6 9" id="KW-0812">Transmembrane</keyword>
<evidence type="ECO:0000256" key="4">
    <source>
        <dbReference type="ARBA" id="ARBA00022448"/>
    </source>
</evidence>
<comment type="subcellular location">
    <subcellularLocation>
        <location evidence="1 9">Cell membrane</location>
        <topology evidence="1 9">Multi-pass membrane protein</topology>
    </subcellularLocation>
</comment>
<keyword evidence="5 9" id="KW-1003">Cell membrane</keyword>
<comment type="subunit">
    <text evidence="9">Forms a stable energy-coupling factor (ECF) transporter complex composed of 2 membrane-embedded substrate-binding proteins (S component), 2 ATP-binding proteins (A component) and 2 transmembrane proteins (T component).</text>
</comment>
<dbReference type="PANTHER" id="PTHR33514:SF13">
    <property type="entry name" value="PROTEIN ABCI12, CHLOROPLASTIC"/>
    <property type="match status" value="1"/>
</dbReference>
<feature type="transmembrane region" description="Helical" evidence="9">
    <location>
        <begin position="246"/>
        <end position="262"/>
    </location>
</feature>
<dbReference type="EMBL" id="JBHTBW010000058">
    <property type="protein sequence ID" value="MFC7442630.1"/>
    <property type="molecule type" value="Genomic_DNA"/>
</dbReference>
<evidence type="ECO:0000256" key="7">
    <source>
        <dbReference type="ARBA" id="ARBA00022989"/>
    </source>
</evidence>
<gene>
    <name evidence="9" type="primary">ecfT</name>
    <name evidence="10" type="ORF">ACFQNG_16270</name>
</gene>
<organism evidence="10 11">
    <name type="scientific">Laceyella putida</name>
    <dbReference type="NCBI Taxonomy" id="110101"/>
    <lineage>
        <taxon>Bacteria</taxon>
        <taxon>Bacillati</taxon>
        <taxon>Bacillota</taxon>
        <taxon>Bacilli</taxon>
        <taxon>Bacillales</taxon>
        <taxon>Thermoactinomycetaceae</taxon>
        <taxon>Laceyella</taxon>
    </lineage>
</organism>
<dbReference type="PANTHER" id="PTHR33514">
    <property type="entry name" value="PROTEIN ABCI12, CHLOROPLASTIC"/>
    <property type="match status" value="1"/>
</dbReference>
<evidence type="ECO:0000256" key="8">
    <source>
        <dbReference type="ARBA" id="ARBA00023136"/>
    </source>
</evidence>
<dbReference type="Pfam" id="PF02361">
    <property type="entry name" value="CbiQ"/>
    <property type="match status" value="1"/>
</dbReference>
<feature type="transmembrane region" description="Helical" evidence="9">
    <location>
        <begin position="64"/>
        <end position="86"/>
    </location>
</feature>
<protein>
    <recommendedName>
        <fullName evidence="3 9">Energy-coupling factor transporter transmembrane protein EcfT</fullName>
        <shortName evidence="9">ECF transporter T component EcfT</shortName>
    </recommendedName>
</protein>
<accession>A0ABW2RNI2</accession>
<evidence type="ECO:0000256" key="1">
    <source>
        <dbReference type="ARBA" id="ARBA00004651"/>
    </source>
</evidence>
<comment type="caution">
    <text evidence="10">The sequence shown here is derived from an EMBL/GenBank/DDBJ whole genome shotgun (WGS) entry which is preliminary data.</text>
</comment>
<dbReference type="RefSeq" id="WP_379866641.1">
    <property type="nucleotide sequence ID" value="NZ_JBHTBW010000058.1"/>
</dbReference>
<evidence type="ECO:0000256" key="5">
    <source>
        <dbReference type="ARBA" id="ARBA00022475"/>
    </source>
</evidence>
<keyword evidence="7 9" id="KW-1133">Transmembrane helix</keyword>
<comment type="function">
    <text evidence="9">Transmembrane (T) component of an energy-coupling factor (ECF) ABC-transporter complex. Unlike classic ABC transporters this ECF transporter provides the energy necessary to transport a number of different substrates.</text>
</comment>
<evidence type="ECO:0000313" key="11">
    <source>
        <dbReference type="Proteomes" id="UP001596500"/>
    </source>
</evidence>